<dbReference type="RefSeq" id="WP_234652629.1">
    <property type="nucleotide sequence ID" value="NZ_CP094997.1"/>
</dbReference>
<comment type="caution">
    <text evidence="1">The sequence shown here is derived from an EMBL/GenBank/DDBJ whole genome shotgun (WGS) entry which is preliminary data.</text>
</comment>
<dbReference type="AlphaFoldDB" id="A0A9X1TCW2"/>
<dbReference type="Proteomes" id="UP001139000">
    <property type="component" value="Unassembled WGS sequence"/>
</dbReference>
<dbReference type="EMBL" id="JAJTTC010000001">
    <property type="protein sequence ID" value="MCF0060114.1"/>
    <property type="molecule type" value="Genomic_DNA"/>
</dbReference>
<gene>
    <name evidence="1" type="ORF">LXM26_01310</name>
</gene>
<name>A0A9X1TCW2_9BACT</name>
<proteinExistence type="predicted"/>
<evidence type="ECO:0000313" key="2">
    <source>
        <dbReference type="Proteomes" id="UP001139000"/>
    </source>
</evidence>
<dbReference type="InterPro" id="IPR046167">
    <property type="entry name" value="DUF6169"/>
</dbReference>
<accession>A0A9X1TCW2</accession>
<keyword evidence="2" id="KW-1185">Reference proteome</keyword>
<sequence length="171" mass="20047">MSELYQYTFDPARKTYSFITRSEIKVTVAISRDRRWFSDNTEIKEVYSFDIVTDKPSLSIDIKIRNTIIKILSDRLADVSAVIVYFCDPFDGKGAKRSLKFDRWFSCLENKSIEKHNRQVFAIDEEIDEEGNTEKVETLLYTSMLLHNENPLYKTLIRVFYSGDDNVTDKL</sequence>
<protein>
    <submittedName>
        <fullName evidence="1">DUF6169 family protein</fullName>
    </submittedName>
</protein>
<reference evidence="1" key="1">
    <citation type="submission" date="2021-12" db="EMBL/GenBank/DDBJ databases">
        <title>Novel species in genus Dyadobacter.</title>
        <authorList>
            <person name="Ma C."/>
        </authorList>
    </citation>
    <scope>NUCLEOTIDE SEQUENCE</scope>
    <source>
        <strain evidence="1">LJ419</strain>
    </source>
</reference>
<evidence type="ECO:0000313" key="1">
    <source>
        <dbReference type="EMBL" id="MCF0060114.1"/>
    </source>
</evidence>
<dbReference type="Pfam" id="PF19666">
    <property type="entry name" value="DUF6169"/>
    <property type="match status" value="1"/>
</dbReference>
<organism evidence="1 2">
    <name type="scientific">Dyadobacter chenwenxiniae</name>
    <dbReference type="NCBI Taxonomy" id="2906456"/>
    <lineage>
        <taxon>Bacteria</taxon>
        <taxon>Pseudomonadati</taxon>
        <taxon>Bacteroidota</taxon>
        <taxon>Cytophagia</taxon>
        <taxon>Cytophagales</taxon>
        <taxon>Spirosomataceae</taxon>
        <taxon>Dyadobacter</taxon>
    </lineage>
</organism>